<evidence type="ECO:0000256" key="1">
    <source>
        <dbReference type="SAM" id="MobiDB-lite"/>
    </source>
</evidence>
<dbReference type="EMBL" id="JAQJZL010000005">
    <property type="protein sequence ID" value="KAJ6041421.1"/>
    <property type="molecule type" value="Genomic_DNA"/>
</dbReference>
<sequence length="314" mass="34947">MPTAILPSSAAAFTPRARPIVVLGKKVPWLIETFKRVKQPRRSLNNLKQQTSYLIEKLASKSATWALCSVMVENAPGIQPWCSAMPESRLWMIHVEAYVVHVDMVSQRKEVAFKLTEETITKLRRSYEEFQSLDAATYRLKWPQMQTQLDKLHDEFVEAVNKFVYRTDVRVLEGLEEDGSGELLGGCSIDVKAAILNLFAPLMPPPHVVHFLYPVVPCLDGTEPGAQRPIHPFEEDQSWSTQPKVRTSNTENYPSSGAGLDIRYAAIFPVASVGSPLYTSGPISAVEPISHTPMYSSIAAADAESFGGSPFFFF</sequence>
<keyword evidence="3" id="KW-1185">Reference proteome</keyword>
<dbReference type="AlphaFoldDB" id="A0AAD6IC74"/>
<reference evidence="2" key="1">
    <citation type="journal article" date="2023" name="IMA Fungus">
        <title>Comparative genomic study of the Penicillium genus elucidates a diverse pangenome and 15 lateral gene transfer events.</title>
        <authorList>
            <person name="Petersen C."/>
            <person name="Sorensen T."/>
            <person name="Nielsen M.R."/>
            <person name="Sondergaard T.E."/>
            <person name="Sorensen J.L."/>
            <person name="Fitzpatrick D.A."/>
            <person name="Frisvad J.C."/>
            <person name="Nielsen K.L."/>
        </authorList>
    </citation>
    <scope>NUCLEOTIDE SEQUENCE</scope>
    <source>
        <strain evidence="2">IBT 15450</strain>
    </source>
</reference>
<protein>
    <submittedName>
        <fullName evidence="2">Uncharacterized protein</fullName>
    </submittedName>
</protein>
<organism evidence="2 3">
    <name type="scientific">Penicillium canescens</name>
    <dbReference type="NCBI Taxonomy" id="5083"/>
    <lineage>
        <taxon>Eukaryota</taxon>
        <taxon>Fungi</taxon>
        <taxon>Dikarya</taxon>
        <taxon>Ascomycota</taxon>
        <taxon>Pezizomycotina</taxon>
        <taxon>Eurotiomycetes</taxon>
        <taxon>Eurotiomycetidae</taxon>
        <taxon>Eurotiales</taxon>
        <taxon>Aspergillaceae</taxon>
        <taxon>Penicillium</taxon>
    </lineage>
</organism>
<accession>A0AAD6IC74</accession>
<feature type="region of interest" description="Disordered" evidence="1">
    <location>
        <begin position="226"/>
        <end position="252"/>
    </location>
</feature>
<evidence type="ECO:0000313" key="2">
    <source>
        <dbReference type="EMBL" id="KAJ6041421.1"/>
    </source>
</evidence>
<gene>
    <name evidence="2" type="ORF">N7460_006811</name>
</gene>
<name>A0AAD6IC74_PENCN</name>
<reference evidence="2" key="2">
    <citation type="submission" date="2023-01" db="EMBL/GenBank/DDBJ databases">
        <authorList>
            <person name="Petersen C."/>
        </authorList>
    </citation>
    <scope>NUCLEOTIDE SEQUENCE</scope>
    <source>
        <strain evidence="2">IBT 15450</strain>
    </source>
</reference>
<dbReference type="Proteomes" id="UP001219568">
    <property type="component" value="Unassembled WGS sequence"/>
</dbReference>
<feature type="compositionally biased region" description="Polar residues" evidence="1">
    <location>
        <begin position="238"/>
        <end position="252"/>
    </location>
</feature>
<proteinExistence type="predicted"/>
<comment type="caution">
    <text evidence="2">The sequence shown here is derived from an EMBL/GenBank/DDBJ whole genome shotgun (WGS) entry which is preliminary data.</text>
</comment>
<evidence type="ECO:0000313" key="3">
    <source>
        <dbReference type="Proteomes" id="UP001219568"/>
    </source>
</evidence>